<proteinExistence type="predicted"/>
<dbReference type="RefSeq" id="WP_187786267.1">
    <property type="nucleotide sequence ID" value="NZ_JACTVA010000046.1"/>
</dbReference>
<evidence type="ECO:0000259" key="2">
    <source>
        <dbReference type="PROSITE" id="PS51708"/>
    </source>
</evidence>
<dbReference type="InterPro" id="IPR038186">
    <property type="entry name" value="CHAD_dom_sf"/>
</dbReference>
<dbReference type="Gene3D" id="1.40.20.10">
    <property type="entry name" value="CHAD domain"/>
    <property type="match status" value="1"/>
</dbReference>
<evidence type="ECO:0000313" key="4">
    <source>
        <dbReference type="Proteomes" id="UP000626026"/>
    </source>
</evidence>
<dbReference type="PROSITE" id="PS51708">
    <property type="entry name" value="CHAD"/>
    <property type="match status" value="1"/>
</dbReference>
<sequence>MTDTIPLPDPVPPAPELAEPTPPVAVTPVPPTPLVMQVALDPAVVPALWRHPLLVRHAGRKPRGSVDECVWLDTAEAALARKGQALEAPRKGARLHLHSLPAVGFCLPGTVPAPLREYPPEEGPDTTAGEVLLPLAAFTGRRVELQAGDVVLTLRHGNLRCVAAEAPVARLELSGPPDSVLALAAGLAEDLPLLPAAATLAETARALARQEAPRPRRLGPPDLGQVETIEAALALAIAHLTEVLLVQAPRARLEVGPEGVHQSRVAARRLRSCLKQFRTVLDGRNLRELDARLADFARALGDARDLDVFLLNLGAELADAVGPGERRVAVLLRTARQKREAAYLALRAMLDGPEFRQLIWTATRIAALRDWGSDRPVDADAPLRPFAKATLARRWRRLLKRGADIEEHAAESLHELRLDAKRLRYSAELFSPLWAGKSTRRFLKRLSGVQDALGVANDTHVARVLVAGLGGRGGAGPWAIGLAEGFALAHGAGARDQALEAWKELEGLSPFWEN</sequence>
<evidence type="ECO:0000313" key="3">
    <source>
        <dbReference type="EMBL" id="MBC9209123.1"/>
    </source>
</evidence>
<dbReference type="EMBL" id="JACTVA010000046">
    <property type="protein sequence ID" value="MBC9209123.1"/>
    <property type="molecule type" value="Genomic_DNA"/>
</dbReference>
<comment type="caution">
    <text evidence="3">The sequence shown here is derived from an EMBL/GenBank/DDBJ whole genome shotgun (WGS) entry which is preliminary data.</text>
</comment>
<feature type="domain" description="CHAD" evidence="2">
    <location>
        <begin position="226"/>
        <end position="507"/>
    </location>
</feature>
<feature type="region of interest" description="Disordered" evidence="1">
    <location>
        <begin position="1"/>
        <end position="22"/>
    </location>
</feature>
<gene>
    <name evidence="3" type="ORF">IBL26_19930</name>
</gene>
<dbReference type="Proteomes" id="UP000626026">
    <property type="component" value="Unassembled WGS sequence"/>
</dbReference>
<dbReference type="SMART" id="SM00880">
    <property type="entry name" value="CHAD"/>
    <property type="match status" value="1"/>
</dbReference>
<protein>
    <submittedName>
        <fullName evidence="3">CHAD domain-containing protein</fullName>
    </submittedName>
</protein>
<dbReference type="Pfam" id="PF05235">
    <property type="entry name" value="CHAD"/>
    <property type="match status" value="1"/>
</dbReference>
<dbReference type="InterPro" id="IPR007899">
    <property type="entry name" value="CHAD_dom"/>
</dbReference>
<dbReference type="PANTHER" id="PTHR39339:SF1">
    <property type="entry name" value="CHAD DOMAIN-CONTAINING PROTEIN"/>
    <property type="match status" value="1"/>
</dbReference>
<keyword evidence="4" id="KW-1185">Reference proteome</keyword>
<feature type="compositionally biased region" description="Pro residues" evidence="1">
    <location>
        <begin position="7"/>
        <end position="22"/>
    </location>
</feature>
<dbReference type="PANTHER" id="PTHR39339">
    <property type="entry name" value="SLR1444 PROTEIN"/>
    <property type="match status" value="1"/>
</dbReference>
<name>A0ABR7RRZ5_9PROT</name>
<organism evidence="3 4">
    <name type="scientific">Teichococcus aerophilus</name>
    <dbReference type="NCBI Taxonomy" id="1224513"/>
    <lineage>
        <taxon>Bacteria</taxon>
        <taxon>Pseudomonadati</taxon>
        <taxon>Pseudomonadota</taxon>
        <taxon>Alphaproteobacteria</taxon>
        <taxon>Acetobacterales</taxon>
        <taxon>Roseomonadaceae</taxon>
        <taxon>Roseomonas</taxon>
    </lineage>
</organism>
<accession>A0ABR7RRZ5</accession>
<reference evidence="3 4" key="1">
    <citation type="journal article" date="2013" name="Int. J. Syst. Evol. Microbiol.">
        <title>Roseomonas aerophila sp. nov., isolated from air.</title>
        <authorList>
            <person name="Kim S.J."/>
            <person name="Weon H.Y."/>
            <person name="Ahn J.H."/>
            <person name="Hong S.B."/>
            <person name="Seok S.J."/>
            <person name="Whang K.S."/>
            <person name="Kwon S.W."/>
        </authorList>
    </citation>
    <scope>NUCLEOTIDE SEQUENCE [LARGE SCALE GENOMIC DNA]</scope>
    <source>
        <strain evidence="3 4">NBRC 108923</strain>
    </source>
</reference>
<evidence type="ECO:0000256" key="1">
    <source>
        <dbReference type="SAM" id="MobiDB-lite"/>
    </source>
</evidence>